<comment type="similarity">
    <text evidence="1">Belongs to the LysR transcriptional regulatory family.</text>
</comment>
<evidence type="ECO:0000256" key="1">
    <source>
        <dbReference type="ARBA" id="ARBA00009437"/>
    </source>
</evidence>
<dbReference type="SUPFAM" id="SSF46785">
    <property type="entry name" value="Winged helix' DNA-binding domain"/>
    <property type="match status" value="1"/>
</dbReference>
<dbReference type="InterPro" id="IPR000847">
    <property type="entry name" value="LysR_HTH_N"/>
</dbReference>
<feature type="domain" description="HTH lysR-type" evidence="5">
    <location>
        <begin position="1"/>
        <end position="57"/>
    </location>
</feature>
<dbReference type="PANTHER" id="PTHR30126">
    <property type="entry name" value="HTH-TYPE TRANSCRIPTIONAL REGULATOR"/>
    <property type="match status" value="1"/>
</dbReference>
<dbReference type="InterPro" id="IPR036390">
    <property type="entry name" value="WH_DNA-bd_sf"/>
</dbReference>
<keyword evidence="2" id="KW-0805">Transcription regulation</keyword>
<dbReference type="Gene3D" id="3.40.190.290">
    <property type="match status" value="1"/>
</dbReference>
<keyword evidence="3" id="KW-0238">DNA-binding</keyword>
<accession>A0AAW8J9X2</accession>
<keyword evidence="4" id="KW-0804">Transcription</keyword>
<proteinExistence type="inferred from homology"/>
<sequence>MQLKSLEIFMAVVEHKSFSLAAEQQNTVQSNITNHIKKLEQELQCELLSRQAPVKVTSAGQQLLNYAIQILQLHQQAKSHFLHDQINESTPLKIGSMETTAAFRLPHELHTVLEQFPDLKFNIFTQPSRPLIDAVSQHELDCAFIGGTQHVPHLYNLPVWQEKLVLVAAKHLNVQLTAENLLQYRFISFRQGCFYRHCIEMFLQSYALPAGQILEMGSLDGIVGCVSLGMGLAILPERYIRQTHLSETLQFLEIDADIAQCTTYLIAQNPETWSSNLRIFIQYFQEKNRFITPLTVLKPQCIEKLGLVESVD</sequence>
<dbReference type="InterPro" id="IPR036388">
    <property type="entry name" value="WH-like_DNA-bd_sf"/>
</dbReference>
<dbReference type="RefSeq" id="WP_308981693.1">
    <property type="nucleotide sequence ID" value="NZ_JAVIDL010000022.1"/>
</dbReference>
<evidence type="ECO:0000259" key="5">
    <source>
        <dbReference type="PROSITE" id="PS50931"/>
    </source>
</evidence>
<dbReference type="AlphaFoldDB" id="A0AAW8J9X2"/>
<evidence type="ECO:0000313" key="7">
    <source>
        <dbReference type="Proteomes" id="UP001243844"/>
    </source>
</evidence>
<evidence type="ECO:0000313" key="6">
    <source>
        <dbReference type="EMBL" id="MDQ8936358.1"/>
    </source>
</evidence>
<dbReference type="Pfam" id="PF00126">
    <property type="entry name" value="HTH_1"/>
    <property type="match status" value="1"/>
</dbReference>
<dbReference type="Pfam" id="PF03466">
    <property type="entry name" value="LysR_substrate"/>
    <property type="match status" value="1"/>
</dbReference>
<dbReference type="EMBL" id="JAVIDL010000022">
    <property type="protein sequence ID" value="MDQ8936358.1"/>
    <property type="molecule type" value="Genomic_DNA"/>
</dbReference>
<comment type="caution">
    <text evidence="6">The sequence shown here is derived from an EMBL/GenBank/DDBJ whole genome shotgun (WGS) entry which is preliminary data.</text>
</comment>
<reference evidence="6" key="1">
    <citation type="submission" date="2023-08" db="EMBL/GenBank/DDBJ databases">
        <title>Emergence of clinically-relevant ST2 carbapenem-resistant Acinetobacter baumannii strains in hospital sewages in Zhejiang, East of China.</title>
        <authorList>
            <person name="Kaichao C."/>
            <person name="Zhang R."/>
        </authorList>
    </citation>
    <scope>NUCLEOTIDE SEQUENCE</scope>
    <source>
        <strain evidence="6">M-RB-37</strain>
    </source>
</reference>
<organism evidence="6 7">
    <name type="scientific">Acinetobacter rudis</name>
    <dbReference type="NCBI Taxonomy" id="632955"/>
    <lineage>
        <taxon>Bacteria</taxon>
        <taxon>Pseudomonadati</taxon>
        <taxon>Pseudomonadota</taxon>
        <taxon>Gammaproteobacteria</taxon>
        <taxon>Moraxellales</taxon>
        <taxon>Moraxellaceae</taxon>
        <taxon>Acinetobacter</taxon>
    </lineage>
</organism>
<gene>
    <name evidence="6" type="ORF">RFH47_11585</name>
</gene>
<dbReference type="Proteomes" id="UP001243844">
    <property type="component" value="Unassembled WGS sequence"/>
</dbReference>
<dbReference type="InterPro" id="IPR005119">
    <property type="entry name" value="LysR_subst-bd"/>
</dbReference>
<dbReference type="Gene3D" id="1.10.10.10">
    <property type="entry name" value="Winged helix-like DNA-binding domain superfamily/Winged helix DNA-binding domain"/>
    <property type="match status" value="1"/>
</dbReference>
<name>A0AAW8J9X2_9GAMM</name>
<dbReference type="GO" id="GO:0003700">
    <property type="term" value="F:DNA-binding transcription factor activity"/>
    <property type="evidence" value="ECO:0007669"/>
    <property type="project" value="InterPro"/>
</dbReference>
<dbReference type="SUPFAM" id="SSF53850">
    <property type="entry name" value="Periplasmic binding protein-like II"/>
    <property type="match status" value="1"/>
</dbReference>
<evidence type="ECO:0000256" key="2">
    <source>
        <dbReference type="ARBA" id="ARBA00023015"/>
    </source>
</evidence>
<evidence type="ECO:0000256" key="3">
    <source>
        <dbReference type="ARBA" id="ARBA00023125"/>
    </source>
</evidence>
<dbReference type="GO" id="GO:0000976">
    <property type="term" value="F:transcription cis-regulatory region binding"/>
    <property type="evidence" value="ECO:0007669"/>
    <property type="project" value="TreeGrafter"/>
</dbReference>
<dbReference type="PANTHER" id="PTHR30126:SF40">
    <property type="entry name" value="HTH-TYPE TRANSCRIPTIONAL REGULATOR GLTR"/>
    <property type="match status" value="1"/>
</dbReference>
<protein>
    <submittedName>
        <fullName evidence="6">LysR substrate-binding domain-containing protein</fullName>
    </submittedName>
</protein>
<dbReference type="PROSITE" id="PS50931">
    <property type="entry name" value="HTH_LYSR"/>
    <property type="match status" value="1"/>
</dbReference>
<evidence type="ECO:0000256" key="4">
    <source>
        <dbReference type="ARBA" id="ARBA00023163"/>
    </source>
</evidence>